<keyword evidence="6" id="KW-0788">Thiol protease</keyword>
<gene>
    <name evidence="9" type="ORF">B9G98_04478</name>
</gene>
<dbReference type="InterPro" id="IPR050164">
    <property type="entry name" value="Peptidase_C19"/>
</dbReference>
<dbReference type="InterPro" id="IPR028889">
    <property type="entry name" value="USP"/>
</dbReference>
<dbReference type="SUPFAM" id="SSF54001">
    <property type="entry name" value="Cysteine proteinases"/>
    <property type="match status" value="1"/>
</dbReference>
<organism evidence="9 10">
    <name type="scientific">Wickerhamiella sorbophila</name>
    <dbReference type="NCBI Taxonomy" id="45607"/>
    <lineage>
        <taxon>Eukaryota</taxon>
        <taxon>Fungi</taxon>
        <taxon>Dikarya</taxon>
        <taxon>Ascomycota</taxon>
        <taxon>Saccharomycotina</taxon>
        <taxon>Dipodascomycetes</taxon>
        <taxon>Dipodascales</taxon>
        <taxon>Trichomonascaceae</taxon>
        <taxon>Wickerhamiella</taxon>
    </lineage>
</organism>
<dbReference type="PANTHER" id="PTHR24006">
    <property type="entry name" value="UBIQUITIN CARBOXYL-TERMINAL HYDROLASE"/>
    <property type="match status" value="1"/>
</dbReference>
<sequence>MAVDMPAPIRFGEIEAVPSKAKPDLPWRSFSEKRFESRKIVQKVFPVIPVEKNGQAELAVLRPGEIVKSDPVDEPTESGTPESPTPEAVQWVGYEQGNRQSLYSVLATHDFRMREKVSPRGLQNSSNMCFFNAVLQSLIHCEAMYALLRSIQNKAAFKIKSSTPVLDGLVSFVGFYGLQKSSTLSASAFYNTVSTHPNFKHLEPGRQEDAQEFLGYLLDTLEENFDAAEPAPGDEELIAKETPLKETIEEDADDSWTQIGKHNKKIESREAGRTDHSNPILVIFGGRLRSVLKKPGESDSITLESFQQVCVDISADKVESVQDAIDHMLEKEELQIESRNKTVVATKQLEFDRLPPILVVTVKRFTFTYNDGSLVFGKTSKSLAITNITVECSGVKVTYRPVALVYHHGPSATVGHYTADVLVGDTWYNTDDEYVRELSEPTTDSKSVYIIFYERI</sequence>
<feature type="region of interest" description="Disordered" evidence="7">
    <location>
        <begin position="67"/>
        <end position="86"/>
    </location>
</feature>
<comment type="caution">
    <text evidence="9">The sequence shown here is derived from an EMBL/GenBank/DDBJ whole genome shotgun (WGS) entry which is preliminary data.</text>
</comment>
<dbReference type="AlphaFoldDB" id="A0A2T0FPF6"/>
<keyword evidence="10" id="KW-1185">Reference proteome</keyword>
<dbReference type="RefSeq" id="XP_024666803.1">
    <property type="nucleotide sequence ID" value="XM_024811035.1"/>
</dbReference>
<name>A0A2T0FPF6_9ASCO</name>
<evidence type="ECO:0000256" key="5">
    <source>
        <dbReference type="ARBA" id="ARBA00022801"/>
    </source>
</evidence>
<evidence type="ECO:0000256" key="4">
    <source>
        <dbReference type="ARBA" id="ARBA00022786"/>
    </source>
</evidence>
<evidence type="ECO:0000313" key="10">
    <source>
        <dbReference type="Proteomes" id="UP000238350"/>
    </source>
</evidence>
<reference evidence="9 10" key="1">
    <citation type="submission" date="2017-04" db="EMBL/GenBank/DDBJ databases">
        <title>Genome sequencing of [Candida] sorbophila.</title>
        <authorList>
            <person name="Ahn J.O."/>
        </authorList>
    </citation>
    <scope>NUCLEOTIDE SEQUENCE [LARGE SCALE GENOMIC DNA]</scope>
    <source>
        <strain evidence="9 10">DS02</strain>
    </source>
</reference>
<comment type="catalytic activity">
    <reaction evidence="1">
        <text>Thiol-dependent hydrolysis of ester, thioester, amide, peptide and isopeptide bonds formed by the C-terminal Gly of ubiquitin (a 76-residue protein attached to proteins as an intracellular targeting signal).</text>
        <dbReference type="EC" id="3.4.19.12"/>
    </reaction>
</comment>
<dbReference type="PANTHER" id="PTHR24006:SF687">
    <property type="entry name" value="UBIQUITIN CARBOXYL-TERMINAL HYDROLASE 10"/>
    <property type="match status" value="1"/>
</dbReference>
<dbReference type="InterPro" id="IPR038765">
    <property type="entry name" value="Papain-like_cys_pep_sf"/>
</dbReference>
<dbReference type="GO" id="GO:0004843">
    <property type="term" value="F:cysteine-type deubiquitinase activity"/>
    <property type="evidence" value="ECO:0007669"/>
    <property type="project" value="UniProtKB-EC"/>
</dbReference>
<dbReference type="EMBL" id="NDIQ01000022">
    <property type="protein sequence ID" value="PRT56858.1"/>
    <property type="molecule type" value="Genomic_DNA"/>
</dbReference>
<evidence type="ECO:0000256" key="6">
    <source>
        <dbReference type="ARBA" id="ARBA00022807"/>
    </source>
</evidence>
<dbReference type="EC" id="3.4.19.12" evidence="2"/>
<evidence type="ECO:0000259" key="8">
    <source>
        <dbReference type="PROSITE" id="PS50235"/>
    </source>
</evidence>
<evidence type="ECO:0000256" key="3">
    <source>
        <dbReference type="ARBA" id="ARBA00022670"/>
    </source>
</evidence>
<dbReference type="InterPro" id="IPR001394">
    <property type="entry name" value="Peptidase_C19_UCH"/>
</dbReference>
<evidence type="ECO:0000256" key="2">
    <source>
        <dbReference type="ARBA" id="ARBA00012759"/>
    </source>
</evidence>
<feature type="domain" description="USP" evidence="8">
    <location>
        <begin position="120"/>
        <end position="456"/>
    </location>
</feature>
<dbReference type="Pfam" id="PF00443">
    <property type="entry name" value="UCH"/>
    <property type="match status" value="1"/>
</dbReference>
<evidence type="ECO:0000256" key="7">
    <source>
        <dbReference type="SAM" id="MobiDB-lite"/>
    </source>
</evidence>
<dbReference type="GeneID" id="36518226"/>
<accession>A0A2T0FPF6</accession>
<dbReference type="GO" id="GO:0006508">
    <property type="term" value="P:proteolysis"/>
    <property type="evidence" value="ECO:0007669"/>
    <property type="project" value="UniProtKB-KW"/>
</dbReference>
<dbReference type="Proteomes" id="UP000238350">
    <property type="component" value="Unassembled WGS sequence"/>
</dbReference>
<feature type="compositionally biased region" description="Low complexity" evidence="7">
    <location>
        <begin position="77"/>
        <end position="86"/>
    </location>
</feature>
<keyword evidence="3" id="KW-0645">Protease</keyword>
<dbReference type="OrthoDB" id="429671at2759"/>
<keyword evidence="5 9" id="KW-0378">Hydrolase</keyword>
<dbReference type="STRING" id="45607.A0A2T0FPF6"/>
<proteinExistence type="predicted"/>
<dbReference type="GO" id="GO:0005634">
    <property type="term" value="C:nucleus"/>
    <property type="evidence" value="ECO:0007669"/>
    <property type="project" value="TreeGrafter"/>
</dbReference>
<protein>
    <recommendedName>
        <fullName evidence="2">ubiquitinyl hydrolase 1</fullName>
        <ecNumber evidence="2">3.4.19.12</ecNumber>
    </recommendedName>
</protein>
<evidence type="ECO:0000256" key="1">
    <source>
        <dbReference type="ARBA" id="ARBA00000707"/>
    </source>
</evidence>
<dbReference type="GO" id="GO:0016579">
    <property type="term" value="P:protein deubiquitination"/>
    <property type="evidence" value="ECO:0007669"/>
    <property type="project" value="InterPro"/>
</dbReference>
<keyword evidence="4" id="KW-0833">Ubl conjugation pathway</keyword>
<dbReference type="Gene3D" id="3.90.70.10">
    <property type="entry name" value="Cysteine proteinases"/>
    <property type="match status" value="1"/>
</dbReference>
<dbReference type="GO" id="GO:0005829">
    <property type="term" value="C:cytosol"/>
    <property type="evidence" value="ECO:0007669"/>
    <property type="project" value="TreeGrafter"/>
</dbReference>
<evidence type="ECO:0000313" key="9">
    <source>
        <dbReference type="EMBL" id="PRT56858.1"/>
    </source>
</evidence>
<dbReference type="PROSITE" id="PS50235">
    <property type="entry name" value="USP_3"/>
    <property type="match status" value="1"/>
</dbReference>